<dbReference type="STRING" id="1108044.GOOTI_058_00130"/>
<protein>
    <submittedName>
        <fullName evidence="2">Transposase</fullName>
    </submittedName>
</protein>
<dbReference type="RefSeq" id="WP_007237533.1">
    <property type="nucleotide sequence ID" value="NZ_BAFB01000058.1"/>
</dbReference>
<keyword evidence="3" id="KW-1185">Reference proteome</keyword>
<dbReference type="GO" id="GO:0003676">
    <property type="term" value="F:nucleic acid binding"/>
    <property type="evidence" value="ECO:0007669"/>
    <property type="project" value="InterPro"/>
</dbReference>
<accession>H5TIG7</accession>
<comment type="caution">
    <text evidence="2">The sequence shown here is derived from an EMBL/GenBank/DDBJ whole genome shotgun (WGS) entry which is preliminary data.</text>
</comment>
<dbReference type="EMBL" id="BAFB01000058">
    <property type="protein sequence ID" value="GAB33275.1"/>
    <property type="molecule type" value="Genomic_DNA"/>
</dbReference>
<feature type="region of interest" description="Disordered" evidence="1">
    <location>
        <begin position="688"/>
        <end position="719"/>
    </location>
</feature>
<feature type="compositionally biased region" description="Basic and acidic residues" evidence="1">
    <location>
        <begin position="703"/>
        <end position="712"/>
    </location>
</feature>
<name>H5TIG7_GORO1</name>
<dbReference type="InterPro" id="IPR036397">
    <property type="entry name" value="RNaseH_sf"/>
</dbReference>
<reference evidence="2" key="1">
    <citation type="submission" date="2012-02" db="EMBL/GenBank/DDBJ databases">
        <title>Whole genome shotgun sequence of Gordonia otitidis NBRC 100426.</title>
        <authorList>
            <person name="Yoshida I."/>
            <person name="Hosoyama A."/>
            <person name="Tsuchikane K."/>
            <person name="Katsumata H."/>
            <person name="Yamazaki S."/>
            <person name="Fujita N."/>
        </authorList>
    </citation>
    <scope>NUCLEOTIDE SEQUENCE [LARGE SCALE GENOMIC DNA]</scope>
    <source>
        <strain evidence="2">NBRC 100426</strain>
    </source>
</reference>
<dbReference type="SUPFAM" id="SSF53098">
    <property type="entry name" value="Ribonuclease H-like"/>
    <property type="match status" value="1"/>
</dbReference>
<dbReference type="AlphaFoldDB" id="H5TIG7"/>
<evidence type="ECO:0000313" key="2">
    <source>
        <dbReference type="EMBL" id="GAB33275.1"/>
    </source>
</evidence>
<sequence>MTPALELAAGDKILRNDGLALVVRRLTDGVRIRHQDGTLSDVAFEDLIRTTDWAGEPLVAVRGLPRAWFGLDKSVQDVAWSRMEIVQLVLTGYTEGYPSLARRGEPCYPFDPAHNTSRNERYEEAARLASAEMRHDRRRQRRLFYGELTRDTISKNTVRNWVKAFEKDGLMGLVDQRALRGNRAIDRVDPRFRDKVIAILKDFDGDISPVGQQEIIRQARVQLKNEGITDLRLPRNAVAAFVSSQVALLGRTTRSHRTRKLGKVATDKHVLASRPGQIIAIDATRVDNLVWDDYMENSRSIEVLTALDVGCRAVLAQRYVPLGANTLELGLLVYDMMRTFTLEVEGTNIGRWRWTGIPGTIDMRNVTVELGGPLLRKDKIIQGPLDGLHRIPAVKGSVASLDRGSINVSAEFRALALQLGMHLMLNRGGKATDNAHIERFHETIQRGLQQIDGYKGRCVAQRGYIVAEKPLLTLHQLETHMQKWICLDYHRSEHTGIIMPGAPYGRFSPMEAYDILSEPFGPTAAQEYRNLMFQFLPLRWLTIGPSGVEADSNFQYDNRELFSHIEDVNAKGRYRDQDGAAPFGYDRNDITRLWYHHPDTGDVHEIPWKGRDFVNLPMTSRIGEVAAKCVRERGGNAARTPITGRDEIFEQLTEITPRIDPAKWRRDLAAARIRQERSRVDIAETDAILVSSASQPQPGDAESGTRHDDQFDRPASVDAAVIDLAPWEQPWRDYTTREG</sequence>
<organism evidence="2 3">
    <name type="scientific">Gordonia otitidis (strain DSM 44809 / CCUG 52243 / JCM 12355 / NBRC 100426 / IFM 10032)</name>
    <dbReference type="NCBI Taxonomy" id="1108044"/>
    <lineage>
        <taxon>Bacteria</taxon>
        <taxon>Bacillati</taxon>
        <taxon>Actinomycetota</taxon>
        <taxon>Actinomycetes</taxon>
        <taxon>Mycobacteriales</taxon>
        <taxon>Gordoniaceae</taxon>
        <taxon>Gordonia</taxon>
    </lineage>
</organism>
<proteinExistence type="predicted"/>
<dbReference type="Proteomes" id="UP000005038">
    <property type="component" value="Unassembled WGS sequence"/>
</dbReference>
<evidence type="ECO:0000313" key="3">
    <source>
        <dbReference type="Proteomes" id="UP000005038"/>
    </source>
</evidence>
<gene>
    <name evidence="2" type="ORF">GOOTI_058_00130</name>
</gene>
<dbReference type="Gene3D" id="3.30.420.10">
    <property type="entry name" value="Ribonuclease H-like superfamily/Ribonuclease H"/>
    <property type="match status" value="1"/>
</dbReference>
<dbReference type="OrthoDB" id="52928at2"/>
<dbReference type="InterPro" id="IPR012337">
    <property type="entry name" value="RNaseH-like_sf"/>
</dbReference>
<evidence type="ECO:0000256" key="1">
    <source>
        <dbReference type="SAM" id="MobiDB-lite"/>
    </source>
</evidence>